<evidence type="ECO:0000313" key="2">
    <source>
        <dbReference type="Proteomes" id="UP001550739"/>
    </source>
</evidence>
<organism evidence="1 2">
    <name type="scientific">Streptomyces sp. 900129855</name>
    <dbReference type="NCBI Taxonomy" id="3155129"/>
    <lineage>
        <taxon>Bacteria</taxon>
        <taxon>Bacillati</taxon>
        <taxon>Actinomycetota</taxon>
        <taxon>Actinomycetes</taxon>
        <taxon>Kitasatosporales</taxon>
        <taxon>Streptomycetaceae</taxon>
        <taxon>Streptomyces</taxon>
    </lineage>
</organism>
<gene>
    <name evidence="1" type="ORF">AB0E89_16920</name>
</gene>
<evidence type="ECO:0000313" key="1">
    <source>
        <dbReference type="EMBL" id="MEU3782225.1"/>
    </source>
</evidence>
<protein>
    <submittedName>
        <fullName evidence="1">Uncharacterized protein</fullName>
    </submittedName>
</protein>
<accession>A0ABV2ZI99</accession>
<keyword evidence="2" id="KW-1185">Reference proteome</keyword>
<reference evidence="1 2" key="1">
    <citation type="submission" date="2024-06" db="EMBL/GenBank/DDBJ databases">
        <title>The Natural Products Discovery Center: Release of the First 8490 Sequenced Strains for Exploring Actinobacteria Biosynthetic Diversity.</title>
        <authorList>
            <person name="Kalkreuter E."/>
            <person name="Kautsar S.A."/>
            <person name="Yang D."/>
            <person name="Bader C.D."/>
            <person name="Teijaro C.N."/>
            <person name="Fluegel L."/>
            <person name="Davis C.M."/>
            <person name="Simpson J.R."/>
            <person name="Lauterbach L."/>
            <person name="Steele A.D."/>
            <person name="Gui C."/>
            <person name="Meng S."/>
            <person name="Li G."/>
            <person name="Viehrig K."/>
            <person name="Ye F."/>
            <person name="Su P."/>
            <person name="Kiefer A.F."/>
            <person name="Nichols A."/>
            <person name="Cepeda A.J."/>
            <person name="Yan W."/>
            <person name="Fan B."/>
            <person name="Jiang Y."/>
            <person name="Adhikari A."/>
            <person name="Zheng C.-J."/>
            <person name="Schuster L."/>
            <person name="Cowan T.M."/>
            <person name="Smanski M.J."/>
            <person name="Chevrette M.G."/>
            <person name="De Carvalho L.P.S."/>
            <person name="Shen B."/>
        </authorList>
    </citation>
    <scope>NUCLEOTIDE SEQUENCE [LARGE SCALE GENOMIC DNA]</scope>
    <source>
        <strain evidence="1 2">NPDC033843</strain>
    </source>
</reference>
<dbReference type="EMBL" id="JBEZVE010000008">
    <property type="protein sequence ID" value="MEU3782225.1"/>
    <property type="molecule type" value="Genomic_DNA"/>
</dbReference>
<sequence>MGVYLVSVSPQDWSVPGEDGYGDVASALDTELARRGLPPYAPKAPGPQGWFEEKISPSMDGFVELCRAQLSPEEGHTLLDWSLLVPFALEEAIELPVGSAYADETLVVGAPYVLALAERLAAALGLPLDLIPATFGNLELTLWFLEGEAEQAAAHRPGPWAEDLATAFYTAVYLRAAQYSLRHGCALTYC</sequence>
<comment type="caution">
    <text evidence="1">The sequence shown here is derived from an EMBL/GenBank/DDBJ whole genome shotgun (WGS) entry which is preliminary data.</text>
</comment>
<dbReference type="Proteomes" id="UP001550739">
    <property type="component" value="Unassembled WGS sequence"/>
</dbReference>
<name>A0ABV2ZI99_9ACTN</name>
<proteinExistence type="predicted"/>
<dbReference type="RefSeq" id="WP_334574849.1">
    <property type="nucleotide sequence ID" value="NZ_JBEZVE010000008.1"/>
</dbReference>